<evidence type="ECO:0000256" key="3">
    <source>
        <dbReference type="ARBA" id="ARBA00022475"/>
    </source>
</evidence>
<proteinExistence type="inferred from homology"/>
<feature type="transmembrane region" description="Helical" evidence="7">
    <location>
        <begin position="137"/>
        <end position="162"/>
    </location>
</feature>
<feature type="transmembrane region" description="Helical" evidence="7">
    <location>
        <begin position="95"/>
        <end position="117"/>
    </location>
</feature>
<keyword evidence="3" id="KW-1003">Cell membrane</keyword>
<keyword evidence="5 7" id="KW-1133">Transmembrane helix</keyword>
<dbReference type="Proteomes" id="UP001342418">
    <property type="component" value="Plasmid p1536_2"/>
</dbReference>
<evidence type="ECO:0000313" key="9">
    <source>
        <dbReference type="EMBL" id="UUP20006.1"/>
    </source>
</evidence>
<protein>
    <recommendedName>
        <fullName evidence="7">TRAP transporter small permease protein</fullName>
    </recommendedName>
</protein>
<feature type="transmembrane region" description="Helical" evidence="7">
    <location>
        <begin position="20"/>
        <end position="42"/>
    </location>
</feature>
<dbReference type="InterPro" id="IPR055348">
    <property type="entry name" value="DctQ"/>
</dbReference>
<feature type="domain" description="Tripartite ATP-independent periplasmic transporters DctQ component" evidence="8">
    <location>
        <begin position="32"/>
        <end position="165"/>
    </location>
</feature>
<evidence type="ECO:0000256" key="5">
    <source>
        <dbReference type="ARBA" id="ARBA00022989"/>
    </source>
</evidence>
<comment type="subunit">
    <text evidence="7">The complex comprises the extracytoplasmic solute receptor protein and the two transmembrane proteins.</text>
</comment>
<keyword evidence="6 7" id="KW-0472">Membrane</keyword>
<keyword evidence="9" id="KW-0614">Plasmid</keyword>
<comment type="similarity">
    <text evidence="7">Belongs to the TRAP transporter small permease family.</text>
</comment>
<dbReference type="Pfam" id="PF04290">
    <property type="entry name" value="DctQ"/>
    <property type="match status" value="1"/>
</dbReference>
<feature type="transmembrane region" description="Helical" evidence="7">
    <location>
        <begin position="54"/>
        <end position="74"/>
    </location>
</feature>
<keyword evidence="10" id="KW-1185">Reference proteome</keyword>
<evidence type="ECO:0000259" key="8">
    <source>
        <dbReference type="Pfam" id="PF04290"/>
    </source>
</evidence>
<organism evidence="9 10">
    <name type="scientific">Nitratireductor thuwali</name>
    <dbReference type="NCBI Taxonomy" id="2267699"/>
    <lineage>
        <taxon>Bacteria</taxon>
        <taxon>Pseudomonadati</taxon>
        <taxon>Pseudomonadota</taxon>
        <taxon>Alphaproteobacteria</taxon>
        <taxon>Hyphomicrobiales</taxon>
        <taxon>Phyllobacteriaceae</taxon>
        <taxon>Nitratireductor</taxon>
    </lineage>
</organism>
<keyword evidence="4 7" id="KW-0812">Transmembrane</keyword>
<keyword evidence="7" id="KW-0997">Cell inner membrane</keyword>
<evidence type="ECO:0000256" key="7">
    <source>
        <dbReference type="RuleBase" id="RU369079"/>
    </source>
</evidence>
<name>A0ABY5MW39_9HYPH</name>
<gene>
    <name evidence="9" type="ORF">NTH_04521</name>
</gene>
<reference evidence="9 10" key="1">
    <citation type="submission" date="2018-07" db="EMBL/GenBank/DDBJ databases">
        <title>Genome sequence of Nitratireductor thuwali#1536.</title>
        <authorList>
            <person name="Michoud G."/>
            <person name="Merlino G."/>
            <person name="Sefrji F.O."/>
            <person name="Daffonchio D."/>
        </authorList>
    </citation>
    <scope>NUCLEOTIDE SEQUENCE [LARGE SCALE GENOMIC DNA]</scope>
    <source>
        <strain evidence="9 10">Nit1536</strain>
        <plasmid evidence="9 10">p1536_2</plasmid>
    </source>
</reference>
<keyword evidence="2 7" id="KW-0813">Transport</keyword>
<evidence type="ECO:0000256" key="4">
    <source>
        <dbReference type="ARBA" id="ARBA00022692"/>
    </source>
</evidence>
<evidence type="ECO:0000256" key="6">
    <source>
        <dbReference type="ARBA" id="ARBA00023136"/>
    </source>
</evidence>
<comment type="function">
    <text evidence="7">Part of the tripartite ATP-independent periplasmic (TRAP) transport system.</text>
</comment>
<evidence type="ECO:0000256" key="1">
    <source>
        <dbReference type="ARBA" id="ARBA00004651"/>
    </source>
</evidence>
<dbReference type="EMBL" id="CP030943">
    <property type="protein sequence ID" value="UUP20006.1"/>
    <property type="molecule type" value="Genomic_DNA"/>
</dbReference>
<comment type="subcellular location">
    <subcellularLocation>
        <location evidence="7">Cell inner membrane</location>
        <topology evidence="7">Multi-pass membrane protein</topology>
    </subcellularLocation>
    <subcellularLocation>
        <location evidence="1">Cell membrane</location>
        <topology evidence="1">Multi-pass membrane protein</topology>
    </subcellularLocation>
</comment>
<dbReference type="RefSeq" id="WP_338532398.1">
    <property type="nucleotide sequence ID" value="NZ_CP030943.1"/>
</dbReference>
<evidence type="ECO:0000256" key="2">
    <source>
        <dbReference type="ARBA" id="ARBA00022448"/>
    </source>
</evidence>
<geneLocation type="plasmid" evidence="9 10">
    <name>p1536_2</name>
</geneLocation>
<accession>A0ABY5MW39</accession>
<evidence type="ECO:0000313" key="10">
    <source>
        <dbReference type="Proteomes" id="UP001342418"/>
    </source>
</evidence>
<sequence length="178" mass="19460">MAPKHRSADMPAPLRLVHRILLGLAGAVLVVMMLHICVEAVVRLVSPSTTLHTLAIVSTWYMIFLTFLPLPYVGEVHGYMCVELVDQVVKGLARHLLRSVVFVLSAVYLSILAYLTFEDALEQMQVGKVMETATTYLPIWPPVWALPLALGLMAICQVILLVRTTKEPSAGKGARAGG</sequence>